<dbReference type="InterPro" id="IPR029068">
    <property type="entry name" value="Glyas_Bleomycin-R_OHBP_Dase"/>
</dbReference>
<dbReference type="OrthoDB" id="9795306at2"/>
<dbReference type="RefSeq" id="WP_146647848.1">
    <property type="nucleotide sequence ID" value="NZ_CP012333.1"/>
</dbReference>
<dbReference type="PANTHER" id="PTHR33990">
    <property type="entry name" value="PROTEIN YJDN-RELATED"/>
    <property type="match status" value="1"/>
</dbReference>
<dbReference type="CDD" id="cd06588">
    <property type="entry name" value="PhnB_like"/>
    <property type="match status" value="1"/>
</dbReference>
<keyword evidence="3" id="KW-1185">Reference proteome</keyword>
<dbReference type="InterPro" id="IPR028973">
    <property type="entry name" value="PhnB-like"/>
</dbReference>
<dbReference type="EMBL" id="CP012333">
    <property type="protein sequence ID" value="AKU96584.1"/>
    <property type="molecule type" value="Genomic_DNA"/>
</dbReference>
<evidence type="ECO:0000259" key="1">
    <source>
        <dbReference type="Pfam" id="PF00903"/>
    </source>
</evidence>
<dbReference type="Pfam" id="PF00903">
    <property type="entry name" value="Glyoxalase"/>
    <property type="match status" value="1"/>
</dbReference>
<dbReference type="InterPro" id="IPR004360">
    <property type="entry name" value="Glyas_Fos-R_dOase_dom"/>
</dbReference>
<dbReference type="AlphaFoldDB" id="A0A0K1PTX6"/>
<dbReference type="Proteomes" id="UP000064967">
    <property type="component" value="Chromosome"/>
</dbReference>
<sequence>MPIASLNPYLNLSGNAEKAIKLYETALGAKVEHLMRMGDVPSTDAVSSDDKNRVMHAALRIGPSVLMLSDGSPGDPRIEQSNVSVALHFTDADEATKTFDALAAGGKVTQPLIDTFWGAKFGMLTDAFGVHWMFNCESQKKG</sequence>
<evidence type="ECO:0000313" key="3">
    <source>
        <dbReference type="Proteomes" id="UP000064967"/>
    </source>
</evidence>
<name>A0A0K1PTX6_9BACT</name>
<dbReference type="SUPFAM" id="SSF54593">
    <property type="entry name" value="Glyoxalase/Bleomycin resistance protein/Dihydroxybiphenyl dioxygenase"/>
    <property type="match status" value="1"/>
</dbReference>
<dbReference type="Gene3D" id="3.10.180.10">
    <property type="entry name" value="2,3-Dihydroxybiphenyl 1,2-Dioxygenase, domain 1"/>
    <property type="match status" value="1"/>
</dbReference>
<protein>
    <submittedName>
        <fullName evidence="2">PhnB protein</fullName>
    </submittedName>
</protein>
<feature type="domain" description="Glyoxalase/fosfomycin resistance/dioxygenase" evidence="1">
    <location>
        <begin position="13"/>
        <end position="134"/>
    </location>
</feature>
<reference evidence="2 3" key="1">
    <citation type="submission" date="2015-08" db="EMBL/GenBank/DDBJ databases">
        <authorList>
            <person name="Babu N.S."/>
            <person name="Beckwith C.J."/>
            <person name="Beseler K.G."/>
            <person name="Brison A."/>
            <person name="Carone J.V."/>
            <person name="Caskin T.P."/>
            <person name="Diamond M."/>
            <person name="Durham M.E."/>
            <person name="Foxe J.M."/>
            <person name="Go M."/>
            <person name="Henderson B.A."/>
            <person name="Jones I.B."/>
            <person name="McGettigan J.A."/>
            <person name="Micheletti S.J."/>
            <person name="Nasrallah M.E."/>
            <person name="Ortiz D."/>
            <person name="Piller C.R."/>
            <person name="Privatt S.R."/>
            <person name="Schneider S.L."/>
            <person name="Sharp S."/>
            <person name="Smith T.C."/>
            <person name="Stanton J.D."/>
            <person name="Ullery H.E."/>
            <person name="Wilson R.J."/>
            <person name="Serrano M.G."/>
            <person name="Buck G."/>
            <person name="Lee V."/>
            <person name="Wang Y."/>
            <person name="Carvalho R."/>
            <person name="Voegtly L."/>
            <person name="Shi R."/>
            <person name="Duckworth R."/>
            <person name="Johnson A."/>
            <person name="Loviza R."/>
            <person name="Walstead R."/>
            <person name="Shah Z."/>
            <person name="Kiflezghi M."/>
            <person name="Wade K."/>
            <person name="Ball S.L."/>
            <person name="Bradley K.W."/>
            <person name="Asai D.J."/>
            <person name="Bowman C.A."/>
            <person name="Russell D.A."/>
            <person name="Pope W.H."/>
            <person name="Jacobs-Sera D."/>
            <person name="Hendrix R.W."/>
            <person name="Hatfull G.F."/>
        </authorList>
    </citation>
    <scope>NUCLEOTIDE SEQUENCE [LARGE SCALE GENOMIC DNA]</scope>
    <source>
        <strain evidence="2 3">DSM 27648</strain>
    </source>
</reference>
<dbReference type="KEGG" id="llu:AKJ09_03248"/>
<organism evidence="2 3">
    <name type="scientific">Labilithrix luteola</name>
    <dbReference type="NCBI Taxonomy" id="1391654"/>
    <lineage>
        <taxon>Bacteria</taxon>
        <taxon>Pseudomonadati</taxon>
        <taxon>Myxococcota</taxon>
        <taxon>Polyangia</taxon>
        <taxon>Polyangiales</taxon>
        <taxon>Labilitrichaceae</taxon>
        <taxon>Labilithrix</taxon>
    </lineage>
</organism>
<gene>
    <name evidence="2" type="ORF">AKJ09_03248</name>
</gene>
<dbReference type="STRING" id="1391654.AKJ09_03248"/>
<proteinExistence type="predicted"/>
<dbReference type="PANTHER" id="PTHR33990:SF1">
    <property type="entry name" value="PROTEIN YJDN"/>
    <property type="match status" value="1"/>
</dbReference>
<accession>A0A0K1PTX6</accession>
<evidence type="ECO:0000313" key="2">
    <source>
        <dbReference type="EMBL" id="AKU96584.1"/>
    </source>
</evidence>